<evidence type="ECO:0000256" key="1">
    <source>
        <dbReference type="ARBA" id="ARBA00022898"/>
    </source>
</evidence>
<protein>
    <submittedName>
        <fullName evidence="6">Winged helix-turn-helix transcriptional regulator</fullName>
    </submittedName>
</protein>
<evidence type="ECO:0000259" key="5">
    <source>
        <dbReference type="PROSITE" id="PS50949"/>
    </source>
</evidence>
<proteinExistence type="predicted"/>
<dbReference type="InterPro" id="IPR036390">
    <property type="entry name" value="WH_DNA-bd_sf"/>
</dbReference>
<dbReference type="OrthoDB" id="4307011at2"/>
<organism evidence="6 7">
    <name type="scientific">Nonomuraea zeae</name>
    <dbReference type="NCBI Taxonomy" id="1642303"/>
    <lineage>
        <taxon>Bacteria</taxon>
        <taxon>Bacillati</taxon>
        <taxon>Actinomycetota</taxon>
        <taxon>Actinomycetes</taxon>
        <taxon>Streptosporangiales</taxon>
        <taxon>Streptosporangiaceae</taxon>
        <taxon>Nonomuraea</taxon>
    </lineage>
</organism>
<evidence type="ECO:0000313" key="7">
    <source>
        <dbReference type="Proteomes" id="UP000306628"/>
    </source>
</evidence>
<keyword evidence="1" id="KW-0663">Pyridoxal phosphate</keyword>
<dbReference type="PROSITE" id="PS50949">
    <property type="entry name" value="HTH_GNTR"/>
    <property type="match status" value="1"/>
</dbReference>
<comment type="caution">
    <text evidence="6">The sequence shown here is derived from an EMBL/GenBank/DDBJ whole genome shotgun (WGS) entry which is preliminary data.</text>
</comment>
<reference evidence="6 7" key="1">
    <citation type="submission" date="2019-05" db="EMBL/GenBank/DDBJ databases">
        <title>Draft genome sequence of Nonomuraea zeae DSM 100528.</title>
        <authorList>
            <person name="Saricaoglu S."/>
            <person name="Isik K."/>
        </authorList>
    </citation>
    <scope>NUCLEOTIDE SEQUENCE [LARGE SCALE GENOMIC DNA]</scope>
    <source>
        <strain evidence="6 7">DSM 100528</strain>
    </source>
</reference>
<dbReference type="PRINTS" id="PR00035">
    <property type="entry name" value="HTHGNTR"/>
</dbReference>
<feature type="domain" description="HTH gntR-type" evidence="5">
    <location>
        <begin position="20"/>
        <end position="88"/>
    </location>
</feature>
<dbReference type="CDD" id="cd07377">
    <property type="entry name" value="WHTH_GntR"/>
    <property type="match status" value="1"/>
</dbReference>
<dbReference type="PANTHER" id="PTHR46577">
    <property type="entry name" value="HTH-TYPE TRANSCRIPTIONAL REGULATORY PROTEIN GABR"/>
    <property type="match status" value="1"/>
</dbReference>
<keyword evidence="2" id="KW-0805">Transcription regulation</keyword>
<dbReference type="AlphaFoldDB" id="A0A5S4G030"/>
<dbReference type="Proteomes" id="UP000306628">
    <property type="component" value="Unassembled WGS sequence"/>
</dbReference>
<dbReference type="Pfam" id="PF00392">
    <property type="entry name" value="GntR"/>
    <property type="match status" value="1"/>
</dbReference>
<feature type="non-terminal residue" evidence="6">
    <location>
        <position position="94"/>
    </location>
</feature>
<dbReference type="SMART" id="SM00345">
    <property type="entry name" value="HTH_GNTR"/>
    <property type="match status" value="1"/>
</dbReference>
<dbReference type="Gene3D" id="1.10.10.10">
    <property type="entry name" value="Winged helix-like DNA-binding domain superfamily/Winged helix DNA-binding domain"/>
    <property type="match status" value="1"/>
</dbReference>
<dbReference type="InterPro" id="IPR036388">
    <property type="entry name" value="WH-like_DNA-bd_sf"/>
</dbReference>
<evidence type="ECO:0000256" key="3">
    <source>
        <dbReference type="ARBA" id="ARBA00023125"/>
    </source>
</evidence>
<evidence type="ECO:0000313" key="6">
    <source>
        <dbReference type="EMBL" id="TMR26407.1"/>
    </source>
</evidence>
<dbReference type="SUPFAM" id="SSF46785">
    <property type="entry name" value="Winged helix' DNA-binding domain"/>
    <property type="match status" value="1"/>
</dbReference>
<gene>
    <name evidence="6" type="ORF">ETD85_42680</name>
</gene>
<keyword evidence="7" id="KW-1185">Reference proteome</keyword>
<dbReference type="GO" id="GO:0003677">
    <property type="term" value="F:DNA binding"/>
    <property type="evidence" value="ECO:0007669"/>
    <property type="project" value="UniProtKB-KW"/>
</dbReference>
<evidence type="ECO:0000256" key="2">
    <source>
        <dbReference type="ARBA" id="ARBA00023015"/>
    </source>
</evidence>
<sequence length="94" mass="9994">MQKHWASSGVDLHLELSASGGRRRALENALRQAIREGRLPPGTRLPSTRSLAVELRLSRGTVSAAYDQLAEEGYLTTRPGAATEVAPVSAVSAV</sequence>
<keyword evidence="4" id="KW-0804">Transcription</keyword>
<dbReference type="InterPro" id="IPR051446">
    <property type="entry name" value="HTH_trans_reg/aminotransferase"/>
</dbReference>
<dbReference type="EMBL" id="VCKX01000199">
    <property type="protein sequence ID" value="TMR26407.1"/>
    <property type="molecule type" value="Genomic_DNA"/>
</dbReference>
<dbReference type="InterPro" id="IPR000524">
    <property type="entry name" value="Tscrpt_reg_HTH_GntR"/>
</dbReference>
<dbReference type="RefSeq" id="WP_138695538.1">
    <property type="nucleotide sequence ID" value="NZ_VCKX01000199.1"/>
</dbReference>
<name>A0A5S4G030_9ACTN</name>
<keyword evidence="3" id="KW-0238">DNA-binding</keyword>
<dbReference type="PANTHER" id="PTHR46577:SF1">
    <property type="entry name" value="HTH-TYPE TRANSCRIPTIONAL REGULATORY PROTEIN GABR"/>
    <property type="match status" value="1"/>
</dbReference>
<evidence type="ECO:0000256" key="4">
    <source>
        <dbReference type="ARBA" id="ARBA00023163"/>
    </source>
</evidence>
<accession>A0A5S4G030</accession>
<dbReference type="GO" id="GO:0003700">
    <property type="term" value="F:DNA-binding transcription factor activity"/>
    <property type="evidence" value="ECO:0007669"/>
    <property type="project" value="InterPro"/>
</dbReference>